<dbReference type="EMBL" id="MZ443770">
    <property type="protein sequence ID" value="QZE56254.1"/>
    <property type="molecule type" value="Genomic_DNA"/>
</dbReference>
<proteinExistence type="predicted"/>
<dbReference type="Proteomes" id="UP000827787">
    <property type="component" value="Segment"/>
</dbReference>
<evidence type="ECO:0000313" key="1">
    <source>
        <dbReference type="EMBL" id="QZE56254.1"/>
    </source>
</evidence>
<name>A0AAE7XJR0_9CAUD</name>
<organism evidence="1 2">
    <name type="scientific">Erwinia phage pEa_SNUABM_3</name>
    <dbReference type="NCBI Taxonomy" id="2869552"/>
    <lineage>
        <taxon>Viruses</taxon>
        <taxon>Duplodnaviria</taxon>
        <taxon>Heunggongvirae</taxon>
        <taxon>Uroviricota</taxon>
        <taxon>Caudoviricetes</taxon>
        <taxon>Alexandravirus</taxon>
        <taxon>Alexandravirus SNUABM3</taxon>
    </lineage>
</organism>
<keyword evidence="2" id="KW-1185">Reference proteome</keyword>
<protein>
    <submittedName>
        <fullName evidence="1">Uncharacterized protein</fullName>
    </submittedName>
</protein>
<reference evidence="1 2" key="1">
    <citation type="submission" date="2021-06" db="EMBL/GenBank/DDBJ databases">
        <title>Complete genome sequence of Erwinia phage pEa_SNUABM_03.</title>
        <authorList>
            <person name="Kim S.G."/>
            <person name="Park S.C."/>
        </authorList>
    </citation>
    <scope>NUCLEOTIDE SEQUENCE [LARGE SCALE GENOMIC DNA]</scope>
</reference>
<evidence type="ECO:0000313" key="2">
    <source>
        <dbReference type="Proteomes" id="UP000827787"/>
    </source>
</evidence>
<accession>A0AAE7XJR0</accession>
<sequence>MNLEHVQLATAAVVNLINEMKSEAEKNGFAVSDKEDGVRIVFPGFNGGQTYNFLNLSRMALISVVTKCPFIIKTDERYGPMMIPEVDLSKYDGEFPSTRTMFSTVNKELREFLSAQGDLEPSHIFWVQPEPPHINATEEERHHFAVLSNVYENGRFRNLTTTLYHFSYIYLTDNVKYKVFEHPERGQYVDLHEDSDKAYGELCWEVFTRVKNELRPA</sequence>
<gene>
    <name evidence="1" type="ORF">pEaSNUABM3_00057</name>
</gene>